<dbReference type="KEGG" id="copr:Cop2CBH44_12070"/>
<accession>A0A7G1HWS3</accession>
<feature type="domain" description="N-acetyltransferase" evidence="1">
    <location>
        <begin position="3"/>
        <end position="165"/>
    </location>
</feature>
<dbReference type="Pfam" id="PF13420">
    <property type="entry name" value="Acetyltransf_4"/>
    <property type="match status" value="1"/>
</dbReference>
<dbReference type="AlphaFoldDB" id="A0A7G1HWS3"/>
<name>A0A7G1HWS3_9BACT</name>
<sequence length="166" mass="19167">MDCMIRTVKFQDARAIANIYNEYIKNSVISFETEPLSLQEMQSRIVEISAHFPYYVYEQQDGEILGYCYAHLWKERDAYKHTLETTVYLSPEHKGKGIGTSLMQRLIGECCRQGYHALIACITEGNEASILMHSKLGFKQVSHFEKVGFKFGRWLGVVDYELLLVP</sequence>
<dbReference type="SUPFAM" id="SSF55729">
    <property type="entry name" value="Acyl-CoA N-acyltransferases (Nat)"/>
    <property type="match status" value="1"/>
</dbReference>
<protein>
    <submittedName>
        <fullName evidence="2">N-acetyltransferase</fullName>
    </submittedName>
</protein>
<dbReference type="PROSITE" id="PS51186">
    <property type="entry name" value="GNAT"/>
    <property type="match status" value="1"/>
</dbReference>
<dbReference type="InterPro" id="IPR000182">
    <property type="entry name" value="GNAT_dom"/>
</dbReference>
<reference evidence="3" key="1">
    <citation type="submission" date="2020-07" db="EMBL/GenBank/DDBJ databases">
        <title>Complete genome sequencing of Coprobacter sp. strain 2CBH44.</title>
        <authorList>
            <person name="Sakamoto M."/>
            <person name="Murakami T."/>
            <person name="Mori H."/>
        </authorList>
    </citation>
    <scope>NUCLEOTIDE SEQUENCE [LARGE SCALE GENOMIC DNA]</scope>
    <source>
        <strain evidence="3">2CBH44</strain>
    </source>
</reference>
<gene>
    <name evidence="2" type="primary">pat</name>
    <name evidence="2" type="ORF">Cop2CBH44_12070</name>
</gene>
<organism evidence="2 3">
    <name type="scientific">Coprobacter secundus subsp. similis</name>
    <dbReference type="NCBI Taxonomy" id="2751153"/>
    <lineage>
        <taxon>Bacteria</taxon>
        <taxon>Pseudomonadati</taxon>
        <taxon>Bacteroidota</taxon>
        <taxon>Bacteroidia</taxon>
        <taxon>Bacteroidales</taxon>
        <taxon>Barnesiellaceae</taxon>
        <taxon>Coprobacter</taxon>
    </lineage>
</organism>
<evidence type="ECO:0000259" key="1">
    <source>
        <dbReference type="PROSITE" id="PS51186"/>
    </source>
</evidence>
<dbReference type="Proteomes" id="UP000594042">
    <property type="component" value="Chromosome"/>
</dbReference>
<evidence type="ECO:0000313" key="2">
    <source>
        <dbReference type="EMBL" id="BCI62854.1"/>
    </source>
</evidence>
<dbReference type="PANTHER" id="PTHR43072">
    <property type="entry name" value="N-ACETYLTRANSFERASE"/>
    <property type="match status" value="1"/>
</dbReference>
<dbReference type="CDD" id="cd04301">
    <property type="entry name" value="NAT_SF"/>
    <property type="match status" value="1"/>
</dbReference>
<dbReference type="PANTHER" id="PTHR43072:SF8">
    <property type="entry name" value="ACYLTRANSFERASE FABY-RELATED"/>
    <property type="match status" value="1"/>
</dbReference>
<dbReference type="EMBL" id="AP023322">
    <property type="protein sequence ID" value="BCI62854.1"/>
    <property type="molecule type" value="Genomic_DNA"/>
</dbReference>
<keyword evidence="3" id="KW-1185">Reference proteome</keyword>
<evidence type="ECO:0000313" key="3">
    <source>
        <dbReference type="Proteomes" id="UP000594042"/>
    </source>
</evidence>
<dbReference type="GO" id="GO:0016747">
    <property type="term" value="F:acyltransferase activity, transferring groups other than amino-acyl groups"/>
    <property type="evidence" value="ECO:0007669"/>
    <property type="project" value="InterPro"/>
</dbReference>
<proteinExistence type="predicted"/>
<dbReference type="InterPro" id="IPR016181">
    <property type="entry name" value="Acyl_CoA_acyltransferase"/>
</dbReference>
<keyword evidence="2" id="KW-0808">Transferase</keyword>
<dbReference type="Gene3D" id="3.40.630.30">
    <property type="match status" value="1"/>
</dbReference>